<dbReference type="Gene3D" id="3.30.565.10">
    <property type="entry name" value="Histidine kinase-like ATPase, C-terminal domain"/>
    <property type="match status" value="1"/>
</dbReference>
<dbReference type="OrthoDB" id="9776552at2"/>
<dbReference type="InterPro" id="IPR050640">
    <property type="entry name" value="Bact_2-comp_sensor_kinase"/>
</dbReference>
<gene>
    <name evidence="14" type="ORF">FE782_17965</name>
</gene>
<keyword evidence="9 12" id="KW-1133">Transmembrane helix</keyword>
<keyword evidence="3" id="KW-0597">Phosphoprotein</keyword>
<evidence type="ECO:0000256" key="9">
    <source>
        <dbReference type="ARBA" id="ARBA00022989"/>
    </source>
</evidence>
<reference evidence="14 15" key="1">
    <citation type="submission" date="2019-05" db="EMBL/GenBank/DDBJ databases">
        <authorList>
            <person name="Narsing Rao M.P."/>
            <person name="Li W.J."/>
        </authorList>
    </citation>
    <scope>NUCLEOTIDE SEQUENCE [LARGE SCALE GENOMIC DNA]</scope>
    <source>
        <strain evidence="14 15">SYSU_K30003</strain>
    </source>
</reference>
<evidence type="ECO:0000256" key="12">
    <source>
        <dbReference type="SAM" id="Phobius"/>
    </source>
</evidence>
<dbReference type="InterPro" id="IPR036890">
    <property type="entry name" value="HATPase_C_sf"/>
</dbReference>
<proteinExistence type="predicted"/>
<dbReference type="RefSeq" id="WP_138195620.1">
    <property type="nucleotide sequence ID" value="NZ_VCIW01000012.1"/>
</dbReference>
<sequence length="597" mass="66589">MKVPFSNKIATKMLTAFFVVILIPATLGSVFISYFASSLIKTNVRQSTLQVAERAADSLLSAFLVASDISDQIYSDTRIQQAVLEGRSAQGLPPGSELDEYVETTINNIIYSSSFVKIIYIIQEEGESWGSGTFNPAKLLQYDLDELDWVKEARYKDGEYVWLPLQYDQFSGGGDNTALVLPVVRVLKRFDDMEQIGLVSVSLDGKALVDILAHLELGRTGRFFVADAEGRVVIDPDLSRIGETVPNRELYENIVTGREAEFEFAMQGVAHYGVKQPLVGGWTMVGIVPVEEITGQLAALQRRIVYSSFFFGLLAIVVALLMARRITRPIQSLAEQMKQVAGGDLRARTRIVSADEVGMLSKQFNGMIQRIEALVSEVRKEQAEKQEAELRAVMHRINPHFLFNTLSNIRWLVKFKQTERADQGISALIRLLEANMGKKGNFITVEEELDIIEKFLVILEIRYDLRFELRVTVEPSLRTFLLPRMLLQPIVENSIFHGIVPQGTNGLIDVDVSRDGDAVRIVVRDNGRGMERETAARLANMEAAATGGEVGIGIKHVYESMRLYYSPRSTFELRELQEGGTAATLVLAPREEADGDA</sequence>
<dbReference type="PANTHER" id="PTHR34220:SF11">
    <property type="entry name" value="SENSOR PROTEIN KINASE HPTS"/>
    <property type="match status" value="1"/>
</dbReference>
<dbReference type="PROSITE" id="PS50885">
    <property type="entry name" value="HAMP"/>
    <property type="match status" value="1"/>
</dbReference>
<dbReference type="SMART" id="SM00304">
    <property type="entry name" value="HAMP"/>
    <property type="match status" value="1"/>
</dbReference>
<keyword evidence="10" id="KW-0902">Two-component regulatory system</keyword>
<dbReference type="CDD" id="cd06225">
    <property type="entry name" value="HAMP"/>
    <property type="match status" value="1"/>
</dbReference>
<dbReference type="Pfam" id="PF02743">
    <property type="entry name" value="dCache_1"/>
    <property type="match status" value="1"/>
</dbReference>
<dbReference type="Pfam" id="PF00672">
    <property type="entry name" value="HAMP"/>
    <property type="match status" value="1"/>
</dbReference>
<dbReference type="InterPro" id="IPR003660">
    <property type="entry name" value="HAMP_dom"/>
</dbReference>
<evidence type="ECO:0000256" key="2">
    <source>
        <dbReference type="ARBA" id="ARBA00022475"/>
    </source>
</evidence>
<evidence type="ECO:0000256" key="6">
    <source>
        <dbReference type="ARBA" id="ARBA00022741"/>
    </source>
</evidence>
<dbReference type="InterPro" id="IPR003594">
    <property type="entry name" value="HATPase_dom"/>
</dbReference>
<dbReference type="Gene3D" id="6.10.340.10">
    <property type="match status" value="1"/>
</dbReference>
<dbReference type="SUPFAM" id="SSF158472">
    <property type="entry name" value="HAMP domain-like"/>
    <property type="match status" value="1"/>
</dbReference>
<dbReference type="GO" id="GO:0005886">
    <property type="term" value="C:plasma membrane"/>
    <property type="evidence" value="ECO:0007669"/>
    <property type="project" value="UniProtKB-SubCell"/>
</dbReference>
<dbReference type="Pfam" id="PF02518">
    <property type="entry name" value="HATPase_c"/>
    <property type="match status" value="1"/>
</dbReference>
<dbReference type="AlphaFoldDB" id="A0A5R9GCQ4"/>
<keyword evidence="4" id="KW-0808">Transferase</keyword>
<keyword evidence="7 14" id="KW-0418">Kinase</keyword>
<dbReference type="EMBL" id="VCIW01000012">
    <property type="protein sequence ID" value="TLS50934.1"/>
    <property type="molecule type" value="Genomic_DNA"/>
</dbReference>
<accession>A0A5R9GCQ4</accession>
<dbReference type="InterPro" id="IPR033479">
    <property type="entry name" value="dCache_1"/>
</dbReference>
<evidence type="ECO:0000256" key="7">
    <source>
        <dbReference type="ARBA" id="ARBA00022777"/>
    </source>
</evidence>
<dbReference type="SUPFAM" id="SSF103190">
    <property type="entry name" value="Sensory domain-like"/>
    <property type="match status" value="1"/>
</dbReference>
<keyword evidence="8" id="KW-0067">ATP-binding</keyword>
<dbReference type="InterPro" id="IPR029151">
    <property type="entry name" value="Sensor-like_sf"/>
</dbReference>
<keyword evidence="6" id="KW-0547">Nucleotide-binding</keyword>
<dbReference type="Gene3D" id="3.30.450.20">
    <property type="entry name" value="PAS domain"/>
    <property type="match status" value="1"/>
</dbReference>
<dbReference type="CDD" id="cd12912">
    <property type="entry name" value="PDC2_MCP_like"/>
    <property type="match status" value="1"/>
</dbReference>
<name>A0A5R9GCQ4_9BACL</name>
<dbReference type="GO" id="GO:0005524">
    <property type="term" value="F:ATP binding"/>
    <property type="evidence" value="ECO:0007669"/>
    <property type="project" value="UniProtKB-KW"/>
</dbReference>
<dbReference type="GO" id="GO:0000155">
    <property type="term" value="F:phosphorelay sensor kinase activity"/>
    <property type="evidence" value="ECO:0007669"/>
    <property type="project" value="InterPro"/>
</dbReference>
<organism evidence="14 15">
    <name type="scientific">Paenibacillus antri</name>
    <dbReference type="NCBI Taxonomy" id="2582848"/>
    <lineage>
        <taxon>Bacteria</taxon>
        <taxon>Bacillati</taxon>
        <taxon>Bacillota</taxon>
        <taxon>Bacilli</taxon>
        <taxon>Bacillales</taxon>
        <taxon>Paenibacillaceae</taxon>
        <taxon>Paenibacillus</taxon>
    </lineage>
</organism>
<evidence type="ECO:0000256" key="10">
    <source>
        <dbReference type="ARBA" id="ARBA00023012"/>
    </source>
</evidence>
<evidence type="ECO:0000256" key="8">
    <source>
        <dbReference type="ARBA" id="ARBA00022840"/>
    </source>
</evidence>
<evidence type="ECO:0000313" key="15">
    <source>
        <dbReference type="Proteomes" id="UP000309676"/>
    </source>
</evidence>
<evidence type="ECO:0000256" key="3">
    <source>
        <dbReference type="ARBA" id="ARBA00022553"/>
    </source>
</evidence>
<dbReference type="SUPFAM" id="SSF55874">
    <property type="entry name" value="ATPase domain of HSP90 chaperone/DNA topoisomerase II/histidine kinase"/>
    <property type="match status" value="1"/>
</dbReference>
<evidence type="ECO:0000256" key="5">
    <source>
        <dbReference type="ARBA" id="ARBA00022692"/>
    </source>
</evidence>
<keyword evidence="5 12" id="KW-0812">Transmembrane</keyword>
<evidence type="ECO:0000259" key="13">
    <source>
        <dbReference type="PROSITE" id="PS50885"/>
    </source>
</evidence>
<evidence type="ECO:0000256" key="11">
    <source>
        <dbReference type="ARBA" id="ARBA00023136"/>
    </source>
</evidence>
<evidence type="ECO:0000256" key="1">
    <source>
        <dbReference type="ARBA" id="ARBA00004651"/>
    </source>
</evidence>
<evidence type="ECO:0000313" key="14">
    <source>
        <dbReference type="EMBL" id="TLS50934.1"/>
    </source>
</evidence>
<keyword evidence="11 12" id="KW-0472">Membrane</keyword>
<keyword evidence="15" id="KW-1185">Reference proteome</keyword>
<dbReference type="Proteomes" id="UP000309676">
    <property type="component" value="Unassembled WGS sequence"/>
</dbReference>
<dbReference type="InterPro" id="IPR010559">
    <property type="entry name" value="Sig_transdc_His_kin_internal"/>
</dbReference>
<feature type="domain" description="HAMP" evidence="13">
    <location>
        <begin position="324"/>
        <end position="376"/>
    </location>
</feature>
<evidence type="ECO:0000256" key="4">
    <source>
        <dbReference type="ARBA" id="ARBA00022679"/>
    </source>
</evidence>
<dbReference type="PANTHER" id="PTHR34220">
    <property type="entry name" value="SENSOR HISTIDINE KINASE YPDA"/>
    <property type="match status" value="1"/>
</dbReference>
<comment type="caution">
    <text evidence="14">The sequence shown here is derived from an EMBL/GenBank/DDBJ whole genome shotgun (WGS) entry which is preliminary data.</text>
</comment>
<dbReference type="Pfam" id="PF06580">
    <property type="entry name" value="His_kinase"/>
    <property type="match status" value="1"/>
</dbReference>
<protein>
    <submittedName>
        <fullName evidence="14">Sensor histidine kinase</fullName>
    </submittedName>
</protein>
<keyword evidence="2" id="KW-1003">Cell membrane</keyword>
<feature type="transmembrane region" description="Helical" evidence="12">
    <location>
        <begin position="304"/>
        <end position="323"/>
    </location>
</feature>
<comment type="subcellular location">
    <subcellularLocation>
        <location evidence="1">Cell membrane</location>
        <topology evidence="1">Multi-pass membrane protein</topology>
    </subcellularLocation>
</comment>